<dbReference type="Proteomes" id="UP000499080">
    <property type="component" value="Unassembled WGS sequence"/>
</dbReference>
<keyword evidence="3" id="KW-1185">Reference proteome</keyword>
<proteinExistence type="predicted"/>
<evidence type="ECO:0000256" key="1">
    <source>
        <dbReference type="SAM" id="MobiDB-lite"/>
    </source>
</evidence>
<evidence type="ECO:0000313" key="2">
    <source>
        <dbReference type="EMBL" id="GBN34707.1"/>
    </source>
</evidence>
<name>A0A4Y2N987_ARAVE</name>
<protein>
    <submittedName>
        <fullName evidence="2">Uncharacterized protein</fullName>
    </submittedName>
</protein>
<comment type="caution">
    <text evidence="2">The sequence shown here is derived from an EMBL/GenBank/DDBJ whole genome shotgun (WGS) entry which is preliminary data.</text>
</comment>
<gene>
    <name evidence="2" type="ORF">AVEN_108342_1</name>
</gene>
<accession>A0A4Y2N987</accession>
<feature type="region of interest" description="Disordered" evidence="1">
    <location>
        <begin position="1"/>
        <end position="47"/>
    </location>
</feature>
<reference evidence="2 3" key="1">
    <citation type="journal article" date="2019" name="Sci. Rep.">
        <title>Orb-weaving spider Araneus ventricosus genome elucidates the spidroin gene catalogue.</title>
        <authorList>
            <person name="Kono N."/>
            <person name="Nakamura H."/>
            <person name="Ohtoshi R."/>
            <person name="Moran D.A.P."/>
            <person name="Shinohara A."/>
            <person name="Yoshida Y."/>
            <person name="Fujiwara M."/>
            <person name="Mori M."/>
            <person name="Tomita M."/>
            <person name="Arakawa K."/>
        </authorList>
    </citation>
    <scope>NUCLEOTIDE SEQUENCE [LARGE SCALE GENOMIC DNA]</scope>
</reference>
<feature type="compositionally biased region" description="Polar residues" evidence="1">
    <location>
        <begin position="30"/>
        <end position="47"/>
    </location>
</feature>
<dbReference type="AlphaFoldDB" id="A0A4Y2N987"/>
<sequence length="104" mass="11818">MTRFEATRGLFWDGPLNLGPRSDDEDDTGEGTSPPNFSITQAGGHFPSQQAHIPREFSIQPCFDLEPSCLETETLPLGYRAQVESRITYRGHAFRVEYIQLQMR</sequence>
<dbReference type="EMBL" id="BGPR01126424">
    <property type="protein sequence ID" value="GBN34707.1"/>
    <property type="molecule type" value="Genomic_DNA"/>
</dbReference>
<evidence type="ECO:0000313" key="3">
    <source>
        <dbReference type="Proteomes" id="UP000499080"/>
    </source>
</evidence>
<organism evidence="2 3">
    <name type="scientific">Araneus ventricosus</name>
    <name type="common">Orbweaver spider</name>
    <name type="synonym">Epeira ventricosa</name>
    <dbReference type="NCBI Taxonomy" id="182803"/>
    <lineage>
        <taxon>Eukaryota</taxon>
        <taxon>Metazoa</taxon>
        <taxon>Ecdysozoa</taxon>
        <taxon>Arthropoda</taxon>
        <taxon>Chelicerata</taxon>
        <taxon>Arachnida</taxon>
        <taxon>Araneae</taxon>
        <taxon>Araneomorphae</taxon>
        <taxon>Entelegynae</taxon>
        <taxon>Araneoidea</taxon>
        <taxon>Araneidae</taxon>
        <taxon>Araneus</taxon>
    </lineage>
</organism>